<dbReference type="EMBL" id="QFQP01000010">
    <property type="protein sequence ID" value="PZR13293.1"/>
    <property type="molecule type" value="Genomic_DNA"/>
</dbReference>
<dbReference type="Proteomes" id="UP000249061">
    <property type="component" value="Unassembled WGS sequence"/>
</dbReference>
<accession>A0A2W5TJ45</accession>
<proteinExistence type="predicted"/>
<sequence length="258" mass="27382">MKRLTLFAALGLTACIQTTGGNVVSFDAFARGTPEASAPFTTPNGFEVTLTRAKLTVGALYLNQQNPQSYTLEQACIQEGIYSGEVRGGLVVDGLSGEAQPFPVKGNGTDALTRAAELWLTGGDILAPDDKTVILDVAGTATRGADAFPFEASFSIGANRQVPPRNSALPGSNPLCRQRIVSPVPFEATLHEGSAVTLIIDPRQWFAAVDFSGLSKVSDTPLRYRFTDSQDSSAQPDKALFNALRSAQGPYRLELSSP</sequence>
<evidence type="ECO:0000313" key="1">
    <source>
        <dbReference type="EMBL" id="PZR13293.1"/>
    </source>
</evidence>
<gene>
    <name evidence="1" type="ORF">DI536_13490</name>
</gene>
<organism evidence="1 2">
    <name type="scientific">Archangium gephyra</name>
    <dbReference type="NCBI Taxonomy" id="48"/>
    <lineage>
        <taxon>Bacteria</taxon>
        <taxon>Pseudomonadati</taxon>
        <taxon>Myxococcota</taxon>
        <taxon>Myxococcia</taxon>
        <taxon>Myxococcales</taxon>
        <taxon>Cystobacterineae</taxon>
        <taxon>Archangiaceae</taxon>
        <taxon>Archangium</taxon>
    </lineage>
</organism>
<protein>
    <recommendedName>
        <fullName evidence="3">Lipoprotein</fullName>
    </recommendedName>
</protein>
<evidence type="ECO:0000313" key="2">
    <source>
        <dbReference type="Proteomes" id="UP000249061"/>
    </source>
</evidence>
<name>A0A2W5TJ45_9BACT</name>
<reference evidence="1 2" key="1">
    <citation type="submission" date="2017-08" db="EMBL/GenBank/DDBJ databases">
        <title>Infants hospitalized years apart are colonized by the same room-sourced microbial strains.</title>
        <authorList>
            <person name="Brooks B."/>
            <person name="Olm M.R."/>
            <person name="Firek B.A."/>
            <person name="Baker R."/>
            <person name="Thomas B.C."/>
            <person name="Morowitz M.J."/>
            <person name="Banfield J.F."/>
        </authorList>
    </citation>
    <scope>NUCLEOTIDE SEQUENCE [LARGE SCALE GENOMIC DNA]</scope>
    <source>
        <strain evidence="1">S2_003_000_R2_14</strain>
    </source>
</reference>
<comment type="caution">
    <text evidence="1">The sequence shown here is derived from an EMBL/GenBank/DDBJ whole genome shotgun (WGS) entry which is preliminary data.</text>
</comment>
<dbReference type="AlphaFoldDB" id="A0A2W5TJ45"/>
<dbReference type="PROSITE" id="PS51257">
    <property type="entry name" value="PROKAR_LIPOPROTEIN"/>
    <property type="match status" value="1"/>
</dbReference>
<evidence type="ECO:0008006" key="3">
    <source>
        <dbReference type="Google" id="ProtNLM"/>
    </source>
</evidence>